<reference evidence="3 4" key="1">
    <citation type="submission" date="2016-01" db="EMBL/GenBank/DDBJ databases">
        <authorList>
            <person name="Oliw E.H."/>
        </authorList>
    </citation>
    <scope>NUCLEOTIDE SEQUENCE [LARGE SCALE GENOMIC DNA]</scope>
    <source>
        <strain evidence="3 4">DY10</strain>
    </source>
</reference>
<keyword evidence="4" id="KW-1185">Reference proteome</keyword>
<sequence length="172" mass="18759">MSYATGLLLLLVCAYETHAQLLTGNRYQARVVTEDRYRVQGILTNVTATHVHIDDEQVPLVTVRKIIIRRANRRGAALNGAIIGGLTTGFLSIRSNQKSRFQSPILFGLSLTMTAAIGAGAGALAGYAIGPINRRVIRPIVAAPNEVAENLRRQLDPFTSRSQQDVLNRVQP</sequence>
<dbReference type="RefSeq" id="WP_077129538.1">
    <property type="nucleotide sequence ID" value="NZ_CP014263.1"/>
</dbReference>
<keyword evidence="1" id="KW-1133">Transmembrane helix</keyword>
<dbReference type="AlphaFoldDB" id="A0A1P9WRV5"/>
<evidence type="ECO:0000313" key="3">
    <source>
        <dbReference type="EMBL" id="AQG78116.1"/>
    </source>
</evidence>
<feature type="transmembrane region" description="Helical" evidence="1">
    <location>
        <begin position="76"/>
        <end position="93"/>
    </location>
</feature>
<protein>
    <recommendedName>
        <fullName evidence="5">Glycine zipper domain-containing protein</fullName>
    </recommendedName>
</protein>
<feature type="chain" id="PRO_5011981127" description="Glycine zipper domain-containing protein" evidence="2">
    <location>
        <begin position="20"/>
        <end position="172"/>
    </location>
</feature>
<feature type="signal peptide" evidence="2">
    <location>
        <begin position="1"/>
        <end position="19"/>
    </location>
</feature>
<feature type="transmembrane region" description="Helical" evidence="1">
    <location>
        <begin position="105"/>
        <end position="129"/>
    </location>
</feature>
<organism evidence="3 4">
    <name type="scientific">Spirosoma montaniterrae</name>
    <dbReference type="NCBI Taxonomy" id="1178516"/>
    <lineage>
        <taxon>Bacteria</taxon>
        <taxon>Pseudomonadati</taxon>
        <taxon>Bacteroidota</taxon>
        <taxon>Cytophagia</taxon>
        <taxon>Cytophagales</taxon>
        <taxon>Cytophagaceae</taxon>
        <taxon>Spirosoma</taxon>
    </lineage>
</organism>
<dbReference type="STRING" id="1178516.AWR27_01360"/>
<keyword evidence="2" id="KW-0732">Signal</keyword>
<evidence type="ECO:0000256" key="1">
    <source>
        <dbReference type="SAM" id="Phobius"/>
    </source>
</evidence>
<evidence type="ECO:0000313" key="4">
    <source>
        <dbReference type="Proteomes" id="UP000187941"/>
    </source>
</evidence>
<dbReference type="EMBL" id="CP014263">
    <property type="protein sequence ID" value="AQG78116.1"/>
    <property type="molecule type" value="Genomic_DNA"/>
</dbReference>
<accession>A0A1P9WRV5</accession>
<dbReference type="OrthoDB" id="954259at2"/>
<dbReference type="Proteomes" id="UP000187941">
    <property type="component" value="Chromosome"/>
</dbReference>
<name>A0A1P9WRV5_9BACT</name>
<gene>
    <name evidence="3" type="ORF">AWR27_01360</name>
</gene>
<dbReference type="KEGG" id="smon:AWR27_01360"/>
<evidence type="ECO:0008006" key="5">
    <source>
        <dbReference type="Google" id="ProtNLM"/>
    </source>
</evidence>
<keyword evidence="1" id="KW-0472">Membrane</keyword>
<proteinExistence type="predicted"/>
<evidence type="ECO:0000256" key="2">
    <source>
        <dbReference type="SAM" id="SignalP"/>
    </source>
</evidence>
<keyword evidence="1" id="KW-0812">Transmembrane</keyword>